<keyword evidence="4" id="KW-1185">Reference proteome</keyword>
<evidence type="ECO:0000256" key="1">
    <source>
        <dbReference type="SAM" id="SignalP"/>
    </source>
</evidence>
<keyword evidence="1" id="KW-0732">Signal</keyword>
<reference evidence="4" key="1">
    <citation type="submission" date="2016-10" db="EMBL/GenBank/DDBJ databases">
        <authorList>
            <person name="Varghese N."/>
            <person name="Submissions S."/>
        </authorList>
    </citation>
    <scope>NUCLEOTIDE SEQUENCE [LARGE SCALE GENOMIC DNA]</scope>
    <source>
        <strain evidence="4">DSM 217</strain>
    </source>
</reference>
<dbReference type="OrthoDB" id="5515706at2"/>
<protein>
    <recommendedName>
        <fullName evidence="2">Phosphodiester glycosidase domain-containing protein</fullName>
    </recommendedName>
</protein>
<dbReference type="AlphaFoldDB" id="A0A1H3B8P1"/>
<dbReference type="Pfam" id="PF09992">
    <property type="entry name" value="NAGPA"/>
    <property type="match status" value="1"/>
</dbReference>
<dbReference type="Proteomes" id="UP000198816">
    <property type="component" value="Unassembled WGS sequence"/>
</dbReference>
<dbReference type="InterPro" id="IPR018711">
    <property type="entry name" value="NAGPA"/>
</dbReference>
<dbReference type="RefSeq" id="WP_093036304.1">
    <property type="nucleotide sequence ID" value="NZ_FNNZ01000023.1"/>
</dbReference>
<feature type="domain" description="Phosphodiester glycosidase" evidence="2">
    <location>
        <begin position="100"/>
        <end position="268"/>
    </location>
</feature>
<dbReference type="EMBL" id="FNNZ01000023">
    <property type="protein sequence ID" value="SDX38306.1"/>
    <property type="molecule type" value="Genomic_DNA"/>
</dbReference>
<dbReference type="PANTHER" id="PTHR40446">
    <property type="entry name" value="N-ACETYLGLUCOSAMINE-1-PHOSPHODIESTER ALPHA-N-ACETYLGLUCOSAMINIDASE"/>
    <property type="match status" value="1"/>
</dbReference>
<sequence length="271" mass="29874">MRRSFNARPAWPRILLLALLLPASNALAADWTPAGESQRQDNSADLAYAKRTAVRPSDDKQVSAHLAFFTSRAFRLEVIDLGAGPEASDATLESAFRSEGCVAGVNGGFFHPDRQPSGLVISKGRRINRFETAKLLSGVIYSDDRGIHLVWRGRFQDHPHIIALLQTGPYLVENARPVRGLSTADPRRRTFVATDWRGHWVIGATTSSLTLAELGEILAVPDVLTPWRVDRAINLDGGSSTGFFFERGADRAPVTLQPWKRVRNLLGICPR</sequence>
<feature type="signal peptide" evidence="1">
    <location>
        <begin position="1"/>
        <end position="28"/>
    </location>
</feature>
<accession>A0A1H3B8P1</accession>
<evidence type="ECO:0000313" key="4">
    <source>
        <dbReference type="Proteomes" id="UP000198816"/>
    </source>
</evidence>
<evidence type="ECO:0000259" key="2">
    <source>
        <dbReference type="Pfam" id="PF09992"/>
    </source>
</evidence>
<proteinExistence type="predicted"/>
<name>A0A1H3B8P1_THIRO</name>
<organism evidence="3 4">
    <name type="scientific">Thiocapsa roseopersicina</name>
    <dbReference type="NCBI Taxonomy" id="1058"/>
    <lineage>
        <taxon>Bacteria</taxon>
        <taxon>Pseudomonadati</taxon>
        <taxon>Pseudomonadota</taxon>
        <taxon>Gammaproteobacteria</taxon>
        <taxon>Chromatiales</taxon>
        <taxon>Chromatiaceae</taxon>
        <taxon>Thiocapsa</taxon>
    </lineage>
</organism>
<dbReference type="STRING" id="1058.SAMN05421783_12352"/>
<feature type="chain" id="PRO_5011673532" description="Phosphodiester glycosidase domain-containing protein" evidence="1">
    <location>
        <begin position="29"/>
        <end position="271"/>
    </location>
</feature>
<evidence type="ECO:0000313" key="3">
    <source>
        <dbReference type="EMBL" id="SDX38306.1"/>
    </source>
</evidence>
<gene>
    <name evidence="3" type="ORF">SAMN05421783_12352</name>
</gene>
<dbReference type="PANTHER" id="PTHR40446:SF2">
    <property type="entry name" value="N-ACETYLGLUCOSAMINE-1-PHOSPHODIESTER ALPHA-N-ACETYLGLUCOSAMINIDASE"/>
    <property type="match status" value="1"/>
</dbReference>